<dbReference type="SUPFAM" id="SSF46689">
    <property type="entry name" value="Homeodomain-like"/>
    <property type="match status" value="1"/>
</dbReference>
<dbReference type="GO" id="GO:0004803">
    <property type="term" value="F:transposase activity"/>
    <property type="evidence" value="ECO:0007669"/>
    <property type="project" value="InterPro"/>
</dbReference>
<dbReference type="GO" id="GO:0006313">
    <property type="term" value="P:DNA transposition"/>
    <property type="evidence" value="ECO:0007669"/>
    <property type="project" value="InterPro"/>
</dbReference>
<dbReference type="AlphaFoldDB" id="Q6MZ60"/>
<organism evidence="3">
    <name type="scientific">Mycobacterium ulcerans (strain Agy99)</name>
    <dbReference type="NCBI Taxonomy" id="362242"/>
    <lineage>
        <taxon>Bacteria</taxon>
        <taxon>Bacillati</taxon>
        <taxon>Actinomycetota</taxon>
        <taxon>Actinomycetes</taxon>
        <taxon>Mycobacteriales</taxon>
        <taxon>Mycobacteriaceae</taxon>
        <taxon>Mycobacterium</taxon>
        <taxon>Mycobacterium ulcerans group</taxon>
    </lineage>
</organism>
<evidence type="ECO:0000256" key="1">
    <source>
        <dbReference type="SAM" id="Coils"/>
    </source>
</evidence>
<name>Q6MZ60_MYCUA</name>
<dbReference type="PANTHER" id="PTHR33609:SF1">
    <property type="entry name" value="TRANSPOSASE"/>
    <property type="match status" value="1"/>
</dbReference>
<dbReference type="Proteomes" id="UP000000765">
    <property type="component" value="Plasmid pMUM001"/>
</dbReference>
<feature type="coiled-coil region" evidence="1">
    <location>
        <begin position="57"/>
        <end position="88"/>
    </location>
</feature>
<dbReference type="InterPro" id="IPR052546">
    <property type="entry name" value="Transposase_8_domain"/>
</dbReference>
<protein>
    <submittedName>
        <fullName evidence="2">Putative transposase</fullName>
    </submittedName>
</protein>
<keyword evidence="2" id="KW-0614">Plasmid</keyword>
<dbReference type="KEGG" id="mul:MUP051"/>
<evidence type="ECO:0000313" key="2">
    <source>
        <dbReference type="EMBL" id="CAE46862.1"/>
    </source>
</evidence>
<gene>
    <name evidence="2" type="ordered locus">MUP051</name>
</gene>
<dbReference type="Gene3D" id="1.10.10.60">
    <property type="entry name" value="Homeodomain-like"/>
    <property type="match status" value="1"/>
</dbReference>
<dbReference type="InterPro" id="IPR002514">
    <property type="entry name" value="Transposase_8"/>
</dbReference>
<proteinExistence type="predicted"/>
<accession>Q6MZ60</accession>
<geneLocation type="plasmid" evidence="2 3">
    <name>pMUM001</name>
</geneLocation>
<reference evidence="3" key="2">
    <citation type="journal article" date="2005" name="Microbiology">
        <title>Functional analysis and annotation of the virulence plasmid pMUM001 from Mycobacterium ulcerans.</title>
        <authorList>
            <person name="Stinear T.P."/>
            <person name="Pryor M.J."/>
            <person name="Porter J.L."/>
            <person name="Cole S.T."/>
        </authorList>
    </citation>
    <scope>NUCLEOTIDE SEQUENCE [LARGE SCALE GENOMIC DNA]</scope>
    <source>
        <strain evidence="3">Agy99</strain>
        <plasmid evidence="3">Plasmid pMUM001</plasmid>
    </source>
</reference>
<sequence length="93" mass="10351">MAGRKRYSAEDIVRKLRRADELAAAGSSGEQIAAELGVSAATLYNWRRAYGGMDLDAAKELKELREQNGRLKRLLADAELEKDALREVAKVKF</sequence>
<reference evidence="2 3" key="1">
    <citation type="journal article" date="2004" name="Proc. Natl. Acad. Sci. U.S.A.">
        <title>Giant plasmid-encoded polyketide synthases produce the macrolide toxin of Mycobacterium ulcerans.</title>
        <authorList>
            <person name="Stinear T.P."/>
            <person name="Mve-Obiang A."/>
            <person name="Small P.L.C."/>
            <person name="Frigui W."/>
            <person name="Pryor M.J."/>
            <person name="Brosch R."/>
            <person name="Jenkin G.A."/>
            <person name="Johnson P.D.R."/>
            <person name="Davies J.K."/>
            <person name="Lee R.E."/>
            <person name="Adusumilli S."/>
            <person name="Garnier T."/>
            <person name="Haydock S.F."/>
            <person name="Leadlay P.F."/>
            <person name="Cole S.T."/>
        </authorList>
    </citation>
    <scope>NUCLEOTIDE SEQUENCE [LARGE SCALE GENOMIC DNA]</scope>
    <source>
        <strain evidence="3">Agy99</strain>
        <plasmid evidence="3">Plasmid pMUM001</plasmid>
    </source>
</reference>
<dbReference type="GO" id="GO:0003677">
    <property type="term" value="F:DNA binding"/>
    <property type="evidence" value="ECO:0007669"/>
    <property type="project" value="InterPro"/>
</dbReference>
<dbReference type="InterPro" id="IPR009057">
    <property type="entry name" value="Homeodomain-like_sf"/>
</dbReference>
<dbReference type="PANTHER" id="PTHR33609">
    <property type="entry name" value="LOW CALCIUM RESPONSE LOCUS PROTEIN S"/>
    <property type="match status" value="1"/>
</dbReference>
<dbReference type="EMBL" id="BX649209">
    <property type="protein sequence ID" value="CAE46862.1"/>
    <property type="molecule type" value="Genomic_DNA"/>
</dbReference>
<keyword evidence="1" id="KW-0175">Coiled coil</keyword>
<evidence type="ECO:0000313" key="3">
    <source>
        <dbReference type="Proteomes" id="UP000000765"/>
    </source>
</evidence>
<dbReference type="Pfam" id="PF01527">
    <property type="entry name" value="HTH_Tnp_1"/>
    <property type="match status" value="1"/>
</dbReference>